<organism evidence="1 2">
    <name type="scientific">Sandaracinus amylolyticus</name>
    <dbReference type="NCBI Taxonomy" id="927083"/>
    <lineage>
        <taxon>Bacteria</taxon>
        <taxon>Pseudomonadati</taxon>
        <taxon>Myxococcota</taxon>
        <taxon>Polyangia</taxon>
        <taxon>Polyangiales</taxon>
        <taxon>Sandaracinaceae</taxon>
        <taxon>Sandaracinus</taxon>
    </lineage>
</organism>
<dbReference type="EMBL" id="CP011125">
    <property type="protein sequence ID" value="AKF07468.1"/>
    <property type="molecule type" value="Genomic_DNA"/>
</dbReference>
<protein>
    <submittedName>
        <fullName evidence="1">Uncharacterized protein</fullName>
    </submittedName>
</protein>
<reference evidence="1 2" key="1">
    <citation type="submission" date="2015-03" db="EMBL/GenBank/DDBJ databases">
        <title>Genome assembly of Sandaracinus amylolyticus DSM 53668.</title>
        <authorList>
            <person name="Sharma G."/>
            <person name="Subramanian S."/>
        </authorList>
    </citation>
    <scope>NUCLEOTIDE SEQUENCE [LARGE SCALE GENOMIC DNA]</scope>
    <source>
        <strain evidence="1 2">DSM 53668</strain>
    </source>
</reference>
<dbReference type="Proteomes" id="UP000034883">
    <property type="component" value="Chromosome"/>
</dbReference>
<dbReference type="STRING" id="927083.DB32_004617"/>
<dbReference type="KEGG" id="samy:DB32_004617"/>
<proteinExistence type="predicted"/>
<evidence type="ECO:0000313" key="2">
    <source>
        <dbReference type="Proteomes" id="UP000034883"/>
    </source>
</evidence>
<keyword evidence="2" id="KW-1185">Reference proteome</keyword>
<sequence>MIACGGESDAPDDAGARIDAQTEIVDAGAPAADAGCDVSPEPDAVPEIAGGFDVATVDGGSNVPVATGGDPTGTWVFDEATFYVSETAATMFDREASTVGGRAWAAFDGTEARLDFEFVTTLNGTPAGTIVRPSSTQIRGTYEVDGSAIVITPACAQSSAGGAGGGGSAGGLQFSMDGDVGRLITSVSGTAGMITIVLDGTRRGTP</sequence>
<evidence type="ECO:0000313" key="1">
    <source>
        <dbReference type="EMBL" id="AKF07468.1"/>
    </source>
</evidence>
<name>A0A0F6W4S2_9BACT</name>
<dbReference type="AlphaFoldDB" id="A0A0F6W4S2"/>
<gene>
    <name evidence="1" type="ORF">DB32_004617</name>
</gene>
<accession>A0A0F6W4S2</accession>